<dbReference type="RefSeq" id="WP_345390576.1">
    <property type="nucleotide sequence ID" value="NZ_BAAAXS010000001.1"/>
</dbReference>
<name>A0ABV5NWK4_9ACTN</name>
<protein>
    <submittedName>
        <fullName evidence="1">Uncharacterized protein</fullName>
    </submittedName>
</protein>
<evidence type="ECO:0000313" key="1">
    <source>
        <dbReference type="EMBL" id="MFB9474703.1"/>
    </source>
</evidence>
<reference evidence="1 2" key="1">
    <citation type="submission" date="2024-09" db="EMBL/GenBank/DDBJ databases">
        <authorList>
            <person name="Sun Q."/>
            <person name="Mori K."/>
        </authorList>
    </citation>
    <scope>NUCLEOTIDE SEQUENCE [LARGE SCALE GENOMIC DNA]</scope>
    <source>
        <strain evidence="1 2">JCM 3324</strain>
    </source>
</reference>
<accession>A0ABV5NWK4</accession>
<dbReference type="Proteomes" id="UP001589568">
    <property type="component" value="Unassembled WGS sequence"/>
</dbReference>
<evidence type="ECO:0000313" key="2">
    <source>
        <dbReference type="Proteomes" id="UP001589568"/>
    </source>
</evidence>
<keyword evidence="2" id="KW-1185">Reference proteome</keyword>
<dbReference type="EMBL" id="JBHMCF010000039">
    <property type="protein sequence ID" value="MFB9474703.1"/>
    <property type="molecule type" value="Genomic_DNA"/>
</dbReference>
<proteinExistence type="predicted"/>
<sequence>MRIRLEGSRAELALGMIHLRQLFTVTSMSRAYPARHRARHYRLYLTISPRKDQ</sequence>
<comment type="caution">
    <text evidence="1">The sequence shown here is derived from an EMBL/GenBank/DDBJ whole genome shotgun (WGS) entry which is preliminary data.</text>
</comment>
<gene>
    <name evidence="1" type="ORF">ACFFR3_34855</name>
</gene>
<organism evidence="1 2">
    <name type="scientific">Nonomuraea salmonea</name>
    <dbReference type="NCBI Taxonomy" id="46181"/>
    <lineage>
        <taxon>Bacteria</taxon>
        <taxon>Bacillati</taxon>
        <taxon>Actinomycetota</taxon>
        <taxon>Actinomycetes</taxon>
        <taxon>Streptosporangiales</taxon>
        <taxon>Streptosporangiaceae</taxon>
        <taxon>Nonomuraea</taxon>
    </lineage>
</organism>